<dbReference type="STRING" id="381666.H16_A2470"/>
<dbReference type="KEGG" id="reh:H16_A2470"/>
<dbReference type="HOGENOM" id="CLU_2772962_0_0_4"/>
<dbReference type="EMBL" id="CP039287">
    <property type="protein sequence ID" value="QCC01356.1"/>
    <property type="molecule type" value="Genomic_DNA"/>
</dbReference>
<dbReference type="Proteomes" id="UP000008210">
    <property type="component" value="Chromosome 1"/>
</dbReference>
<evidence type="ECO:0000313" key="3">
    <source>
        <dbReference type="Proteomes" id="UP000008210"/>
    </source>
</evidence>
<protein>
    <submittedName>
        <fullName evidence="1">Uncharacterized protein</fullName>
    </submittedName>
</protein>
<organism evidence="1 3">
    <name type="scientific">Cupriavidus necator (strain ATCC 17699 / DSM 428 / KCTC 22496 / NCIMB 10442 / H16 / Stanier 337)</name>
    <name type="common">Ralstonia eutropha</name>
    <dbReference type="NCBI Taxonomy" id="381666"/>
    <lineage>
        <taxon>Bacteria</taxon>
        <taxon>Pseudomonadati</taxon>
        <taxon>Pseudomonadota</taxon>
        <taxon>Betaproteobacteria</taxon>
        <taxon>Burkholderiales</taxon>
        <taxon>Burkholderiaceae</taxon>
        <taxon>Cupriavidus</taxon>
    </lineage>
</organism>
<name>Q0K8W3_CUPNH</name>
<dbReference type="RefSeq" id="WP_011615669.1">
    <property type="nucleotide sequence ID" value="NC_008313.1"/>
</dbReference>
<gene>
    <name evidence="1" type="ordered locus">H16_A2470</name>
    <name evidence="2" type="ORF">E6A55_12675</name>
</gene>
<dbReference type="OrthoDB" id="9115157at2"/>
<dbReference type="eggNOG" id="ENOG5034AVX">
    <property type="taxonomic scope" value="Bacteria"/>
</dbReference>
<sequence length="69" mass="7630">MADTIQSIHPLRALSQDSTLSCVLDLEDPFRMTLERLEGLIAAEPEGEIRAYLFGLYDMRRAAVYAGGA</sequence>
<reference evidence="1 3" key="1">
    <citation type="journal article" date="2006" name="Nat. Biotechnol.">
        <title>Genome sequence of the bioplastic-producing 'Knallgas' bacterium Ralstonia eutropha H16.</title>
        <authorList>
            <person name="Pohlmann A."/>
            <person name="Fricke W.F."/>
            <person name="Reinecke F."/>
            <person name="Kusian B."/>
            <person name="Liesegang H."/>
            <person name="Cramm R."/>
            <person name="Eitinger T."/>
            <person name="Ewering C."/>
            <person name="Potter M."/>
            <person name="Schwartz E."/>
            <person name="Strittmatter A."/>
            <person name="Voss I."/>
            <person name="Gottschalk G."/>
            <person name="Steinbuechel A."/>
            <person name="Friedrich B."/>
            <person name="Bowien B."/>
        </authorList>
    </citation>
    <scope>NUCLEOTIDE SEQUENCE [LARGE SCALE GENOMIC DNA]</scope>
    <source>
        <strain evidence="3">ATCC 17699 / DSM 428 / KCTC 22496 / NCIMB 10442 / H16 / Stanier 337</strain>
        <strain evidence="1">H16</strain>
    </source>
</reference>
<dbReference type="EMBL" id="AM260479">
    <property type="protein sequence ID" value="CAJ93558.1"/>
    <property type="molecule type" value="Genomic_DNA"/>
</dbReference>
<evidence type="ECO:0000313" key="2">
    <source>
        <dbReference type="EMBL" id="QCC01356.1"/>
    </source>
</evidence>
<dbReference type="PATRIC" id="fig|381666.6.peg.2876"/>
<evidence type="ECO:0000313" key="1">
    <source>
        <dbReference type="EMBL" id="CAJ93558.1"/>
    </source>
</evidence>
<dbReference type="Proteomes" id="UP000296079">
    <property type="component" value="Chromosome 1"/>
</dbReference>
<accession>Q0K8W3</accession>
<reference evidence="2 4" key="2">
    <citation type="submission" date="2019-04" db="EMBL/GenBank/DDBJ databases">
        <title>Long-read de novo sequencing of Cupriavidus necator H16.</title>
        <authorList>
            <person name="Little G.T."/>
            <person name="Ehsaan M."/>
            <person name="Arenas-Lopez C."/>
            <person name="Jawed K."/>
            <person name="Winzer K."/>
            <person name="Kovacs K."/>
            <person name="Malys N."/>
            <person name="Minton N.P."/>
        </authorList>
    </citation>
    <scope>NUCLEOTIDE SEQUENCE [LARGE SCALE GENOMIC DNA]</scope>
    <source>
        <strain evidence="2 4">H16</strain>
    </source>
</reference>
<evidence type="ECO:0000313" key="4">
    <source>
        <dbReference type="Proteomes" id="UP000296079"/>
    </source>
</evidence>
<keyword evidence="3" id="KW-1185">Reference proteome</keyword>
<proteinExistence type="predicted"/>
<dbReference type="AlphaFoldDB" id="Q0K8W3"/>